<dbReference type="InterPro" id="IPR009057">
    <property type="entry name" value="Homeodomain-like_sf"/>
</dbReference>
<name>A0AAV0Z034_VICFA</name>
<dbReference type="AlphaFoldDB" id="A0AAV0Z034"/>
<dbReference type="Proteomes" id="UP001157006">
    <property type="component" value="Chromosome 1L"/>
</dbReference>
<reference evidence="13 14" key="1">
    <citation type="submission" date="2023-01" db="EMBL/GenBank/DDBJ databases">
        <authorList>
            <person name="Kreplak J."/>
        </authorList>
    </citation>
    <scope>NUCLEOTIDE SEQUENCE [LARGE SCALE GENOMIC DNA]</scope>
</reference>
<keyword evidence="7 9" id="KW-0539">Nucleus</keyword>
<feature type="compositionally biased region" description="Basic and acidic residues" evidence="11">
    <location>
        <begin position="46"/>
        <end position="55"/>
    </location>
</feature>
<evidence type="ECO:0000256" key="9">
    <source>
        <dbReference type="PROSITE-ProRule" id="PRU00108"/>
    </source>
</evidence>
<evidence type="ECO:0000256" key="8">
    <source>
        <dbReference type="ARBA" id="ARBA00024040"/>
    </source>
</evidence>
<evidence type="ECO:0000256" key="7">
    <source>
        <dbReference type="ARBA" id="ARBA00023242"/>
    </source>
</evidence>
<dbReference type="GO" id="GO:0050793">
    <property type="term" value="P:regulation of developmental process"/>
    <property type="evidence" value="ECO:0007669"/>
    <property type="project" value="InterPro"/>
</dbReference>
<dbReference type="InterPro" id="IPR001356">
    <property type="entry name" value="HD"/>
</dbReference>
<sequence>MASSNRHWPSMFKSKPCNTHHQWQHDINSSLISSSACHRTPYSSGCEERSPEPKPRWNPKPEQIRILEAIFNSGMVNPPREEIRKIRAQLQEYGQVGDANVFYWFQNRKSRSKHKLRHLQNQNNSRNQQNHNQNQSQEQPQHNNHASSVPQATVAPSSSSSSSEKSPPKELIPSKVFSLGFPNFNDVVPNSPSPSSVNQTYFQTQNEANLLPPPQPRVTAPPTETFFFPVQNHGQGVVAQPNNVTSQGFCFSELSNVVHAQQQQHQQQQNTGHCTTSFLLSEIMNNHGANSSKKDQDQQDQDKSVKIVHQIPHFNFCFTPTPTTTTTDVPPTTSSTITVPSPILSQLQGIGETGVPARLMVFINDVAFEVASGPFNVREAFGDDSVLIHSTGQPVLTNQWGVTLHSLQHGACYYLI</sequence>
<feature type="domain" description="Homeobox" evidence="12">
    <location>
        <begin position="50"/>
        <end position="115"/>
    </location>
</feature>
<comment type="similarity">
    <text evidence="8">Belongs to the WUS homeobox family.</text>
</comment>
<evidence type="ECO:0000256" key="11">
    <source>
        <dbReference type="SAM" id="MobiDB-lite"/>
    </source>
</evidence>
<dbReference type="PANTHER" id="PTHR47288">
    <property type="entry name" value="WUSCHEL-RELATED HOMEOBOX 9"/>
    <property type="match status" value="1"/>
</dbReference>
<keyword evidence="2" id="KW-0217">Developmental protein</keyword>
<keyword evidence="5 9" id="KW-0371">Homeobox</keyword>
<dbReference type="CDD" id="cd00086">
    <property type="entry name" value="homeodomain"/>
    <property type="match status" value="1"/>
</dbReference>
<keyword evidence="3" id="KW-0805">Transcription regulation</keyword>
<dbReference type="GO" id="GO:0003700">
    <property type="term" value="F:DNA-binding transcription factor activity"/>
    <property type="evidence" value="ECO:0007669"/>
    <property type="project" value="InterPro"/>
</dbReference>
<protein>
    <recommendedName>
        <fullName evidence="12">Homeobox domain-containing protein</fullName>
    </recommendedName>
</protein>
<dbReference type="GO" id="GO:0048731">
    <property type="term" value="P:system development"/>
    <property type="evidence" value="ECO:0007669"/>
    <property type="project" value="UniProtKB-ARBA"/>
</dbReference>
<dbReference type="Gene3D" id="1.10.10.60">
    <property type="entry name" value="Homeodomain-like"/>
    <property type="match status" value="1"/>
</dbReference>
<proteinExistence type="inferred from homology"/>
<accession>A0AAV0Z034</accession>
<keyword evidence="6" id="KW-0804">Transcription</keyword>
<organism evidence="13 14">
    <name type="scientific">Vicia faba</name>
    <name type="common">Broad bean</name>
    <name type="synonym">Faba vulgaris</name>
    <dbReference type="NCBI Taxonomy" id="3906"/>
    <lineage>
        <taxon>Eukaryota</taxon>
        <taxon>Viridiplantae</taxon>
        <taxon>Streptophyta</taxon>
        <taxon>Embryophyta</taxon>
        <taxon>Tracheophyta</taxon>
        <taxon>Spermatophyta</taxon>
        <taxon>Magnoliopsida</taxon>
        <taxon>eudicotyledons</taxon>
        <taxon>Gunneridae</taxon>
        <taxon>Pentapetalae</taxon>
        <taxon>rosids</taxon>
        <taxon>fabids</taxon>
        <taxon>Fabales</taxon>
        <taxon>Fabaceae</taxon>
        <taxon>Papilionoideae</taxon>
        <taxon>50 kb inversion clade</taxon>
        <taxon>NPAAA clade</taxon>
        <taxon>Hologalegina</taxon>
        <taxon>IRL clade</taxon>
        <taxon>Fabeae</taxon>
        <taxon>Vicia</taxon>
    </lineage>
</organism>
<evidence type="ECO:0000256" key="3">
    <source>
        <dbReference type="ARBA" id="ARBA00023015"/>
    </source>
</evidence>
<evidence type="ECO:0000313" key="14">
    <source>
        <dbReference type="Proteomes" id="UP001157006"/>
    </source>
</evidence>
<evidence type="ECO:0000256" key="10">
    <source>
        <dbReference type="RuleBase" id="RU000682"/>
    </source>
</evidence>
<keyword evidence="14" id="KW-1185">Reference proteome</keyword>
<comment type="subcellular location">
    <subcellularLocation>
        <location evidence="1 9 10">Nucleus</location>
    </subcellularLocation>
</comment>
<feature type="DNA-binding region" description="Homeobox" evidence="9">
    <location>
        <begin position="52"/>
        <end position="116"/>
    </location>
</feature>
<feature type="compositionally biased region" description="Low complexity" evidence="11">
    <location>
        <begin position="120"/>
        <end position="174"/>
    </location>
</feature>
<dbReference type="PANTHER" id="PTHR47288:SF1">
    <property type="entry name" value="WUSCHEL-RELATED HOMEOBOX 9"/>
    <property type="match status" value="1"/>
</dbReference>
<feature type="region of interest" description="Disordered" evidence="11">
    <location>
        <begin position="112"/>
        <end position="174"/>
    </location>
</feature>
<evidence type="ECO:0000256" key="2">
    <source>
        <dbReference type="ARBA" id="ARBA00022473"/>
    </source>
</evidence>
<dbReference type="SUPFAM" id="SSF46689">
    <property type="entry name" value="Homeodomain-like"/>
    <property type="match status" value="1"/>
</dbReference>
<dbReference type="InterPro" id="IPR044557">
    <property type="entry name" value="WOX8/9-like"/>
</dbReference>
<evidence type="ECO:0000256" key="4">
    <source>
        <dbReference type="ARBA" id="ARBA00023125"/>
    </source>
</evidence>
<dbReference type="FunFam" id="1.10.10.60:FF:000118">
    <property type="entry name" value="WUSCHEL-related homeobox 11"/>
    <property type="match status" value="1"/>
</dbReference>
<evidence type="ECO:0000256" key="5">
    <source>
        <dbReference type="ARBA" id="ARBA00023155"/>
    </source>
</evidence>
<evidence type="ECO:0000256" key="1">
    <source>
        <dbReference type="ARBA" id="ARBA00004123"/>
    </source>
</evidence>
<dbReference type="Pfam" id="PF00046">
    <property type="entry name" value="Homeodomain"/>
    <property type="match status" value="1"/>
</dbReference>
<evidence type="ECO:0000313" key="13">
    <source>
        <dbReference type="EMBL" id="CAI8591067.1"/>
    </source>
</evidence>
<evidence type="ECO:0000259" key="12">
    <source>
        <dbReference type="PROSITE" id="PS50071"/>
    </source>
</evidence>
<feature type="region of interest" description="Disordered" evidence="11">
    <location>
        <begin position="40"/>
        <end position="61"/>
    </location>
</feature>
<dbReference type="GO" id="GO:0003677">
    <property type="term" value="F:DNA binding"/>
    <property type="evidence" value="ECO:0007669"/>
    <property type="project" value="UniProtKB-UniRule"/>
</dbReference>
<dbReference type="EMBL" id="OX451736">
    <property type="protein sequence ID" value="CAI8591067.1"/>
    <property type="molecule type" value="Genomic_DNA"/>
</dbReference>
<dbReference type="PROSITE" id="PS50071">
    <property type="entry name" value="HOMEOBOX_2"/>
    <property type="match status" value="1"/>
</dbReference>
<evidence type="ECO:0000256" key="6">
    <source>
        <dbReference type="ARBA" id="ARBA00023163"/>
    </source>
</evidence>
<keyword evidence="4 9" id="KW-0238">DNA-binding</keyword>
<dbReference type="SMART" id="SM00389">
    <property type="entry name" value="HOX"/>
    <property type="match status" value="1"/>
</dbReference>
<dbReference type="GO" id="GO:0005634">
    <property type="term" value="C:nucleus"/>
    <property type="evidence" value="ECO:0007669"/>
    <property type="project" value="UniProtKB-SubCell"/>
</dbReference>
<gene>
    <name evidence="13" type="ORF">VFH_I470520</name>
</gene>